<dbReference type="Gene3D" id="3.40.50.360">
    <property type="match status" value="1"/>
</dbReference>
<dbReference type="RefSeq" id="WP_146896882.1">
    <property type="nucleotide sequence ID" value="NZ_BJYS01000009.1"/>
</dbReference>
<keyword evidence="3" id="KW-1185">Reference proteome</keyword>
<dbReference type="AlphaFoldDB" id="A0A512AWA5"/>
<gene>
    <name evidence="2" type="ORF">AAE02nite_16240</name>
</gene>
<dbReference type="PANTHER" id="PTHR30543">
    <property type="entry name" value="CHROMATE REDUCTASE"/>
    <property type="match status" value="1"/>
</dbReference>
<protein>
    <recommendedName>
        <fullName evidence="1">NADPH-dependent FMN reductase-like domain-containing protein</fullName>
    </recommendedName>
</protein>
<accession>A0A512AWA5</accession>
<proteinExistence type="predicted"/>
<dbReference type="InterPro" id="IPR050712">
    <property type="entry name" value="NAD(P)H-dep_reductase"/>
</dbReference>
<dbReference type="PANTHER" id="PTHR30543:SF21">
    <property type="entry name" value="NAD(P)H-DEPENDENT FMN REDUCTASE LOT6"/>
    <property type="match status" value="1"/>
</dbReference>
<dbReference type="EMBL" id="BJYS01000009">
    <property type="protein sequence ID" value="GEO03960.1"/>
    <property type="molecule type" value="Genomic_DNA"/>
</dbReference>
<dbReference type="SUPFAM" id="SSF52218">
    <property type="entry name" value="Flavoproteins"/>
    <property type="match status" value="1"/>
</dbReference>
<reference evidence="2 3" key="1">
    <citation type="submission" date="2019-07" db="EMBL/GenBank/DDBJ databases">
        <title>Whole genome shotgun sequence of Adhaeribacter aerolatus NBRC 106133.</title>
        <authorList>
            <person name="Hosoyama A."/>
            <person name="Uohara A."/>
            <person name="Ohji S."/>
            <person name="Ichikawa N."/>
        </authorList>
    </citation>
    <scope>NUCLEOTIDE SEQUENCE [LARGE SCALE GENOMIC DNA]</scope>
    <source>
        <strain evidence="2 3">NBRC 106133</strain>
    </source>
</reference>
<dbReference type="Pfam" id="PF03358">
    <property type="entry name" value="FMN_red"/>
    <property type="match status" value="1"/>
</dbReference>
<evidence type="ECO:0000313" key="2">
    <source>
        <dbReference type="EMBL" id="GEO03960.1"/>
    </source>
</evidence>
<dbReference type="GO" id="GO:0010181">
    <property type="term" value="F:FMN binding"/>
    <property type="evidence" value="ECO:0007669"/>
    <property type="project" value="TreeGrafter"/>
</dbReference>
<evidence type="ECO:0000259" key="1">
    <source>
        <dbReference type="Pfam" id="PF03358"/>
    </source>
</evidence>
<comment type="caution">
    <text evidence="2">The sequence shown here is derived from an EMBL/GenBank/DDBJ whole genome shotgun (WGS) entry which is preliminary data.</text>
</comment>
<dbReference type="InterPro" id="IPR005025">
    <property type="entry name" value="FMN_Rdtase-like_dom"/>
</dbReference>
<name>A0A512AWA5_9BACT</name>
<dbReference type="OrthoDB" id="9812295at2"/>
<organism evidence="2 3">
    <name type="scientific">Adhaeribacter aerolatus</name>
    <dbReference type="NCBI Taxonomy" id="670289"/>
    <lineage>
        <taxon>Bacteria</taxon>
        <taxon>Pseudomonadati</taxon>
        <taxon>Bacteroidota</taxon>
        <taxon>Cytophagia</taxon>
        <taxon>Cytophagales</taxon>
        <taxon>Hymenobacteraceae</taxon>
        <taxon>Adhaeribacter</taxon>
    </lineage>
</organism>
<sequence length="174" mass="19287">MITIISGTNRPNANARLIAAIYAGLLQQMNIPHQILDLLEVPADFITTALYSNSGKNPAFNKLISMVEDSEKFVFIVPEYNGSFPGILKTFIDGLSYPNSFRNKKGALVGISTGTQGGALALSHLTDVLNYMGMHVLAAKPRLMHIHRNMEHGRVTNNLYLDLLQQQIDQFIIF</sequence>
<dbReference type="GO" id="GO:0005829">
    <property type="term" value="C:cytosol"/>
    <property type="evidence" value="ECO:0007669"/>
    <property type="project" value="TreeGrafter"/>
</dbReference>
<dbReference type="Proteomes" id="UP000321532">
    <property type="component" value="Unassembled WGS sequence"/>
</dbReference>
<feature type="domain" description="NADPH-dependent FMN reductase-like" evidence="1">
    <location>
        <begin position="2"/>
        <end position="139"/>
    </location>
</feature>
<dbReference type="InterPro" id="IPR029039">
    <property type="entry name" value="Flavoprotein-like_sf"/>
</dbReference>
<evidence type="ECO:0000313" key="3">
    <source>
        <dbReference type="Proteomes" id="UP000321532"/>
    </source>
</evidence>
<dbReference type="GO" id="GO:0016491">
    <property type="term" value="F:oxidoreductase activity"/>
    <property type="evidence" value="ECO:0007669"/>
    <property type="project" value="InterPro"/>
</dbReference>